<name>A0A411PJN7_9GAMM</name>
<dbReference type="EMBL" id="CP036200">
    <property type="protein sequence ID" value="QBF83600.1"/>
    <property type="molecule type" value="Genomic_DNA"/>
</dbReference>
<reference evidence="1 2" key="1">
    <citation type="submission" date="2019-02" db="EMBL/GenBank/DDBJ databases">
        <title>Shewanella sp. D4-2 isolated from Dokdo Island.</title>
        <authorList>
            <person name="Baek K."/>
        </authorList>
    </citation>
    <scope>NUCLEOTIDE SEQUENCE [LARGE SCALE GENOMIC DNA]</scope>
    <source>
        <strain evidence="1 2">D4-2</strain>
    </source>
</reference>
<evidence type="ECO:0000313" key="1">
    <source>
        <dbReference type="EMBL" id="QBF83600.1"/>
    </source>
</evidence>
<protein>
    <recommendedName>
        <fullName evidence="3">STAS/SEC14 domain-containing protein</fullName>
    </recommendedName>
</protein>
<dbReference type="KEGG" id="smai:EXU30_13515"/>
<dbReference type="InterPro" id="IPR038396">
    <property type="entry name" value="SpoIIAA-like_sf"/>
</dbReference>
<dbReference type="OrthoDB" id="6293699at2"/>
<dbReference type="Proteomes" id="UP000291106">
    <property type="component" value="Chromosome"/>
</dbReference>
<dbReference type="Gene3D" id="3.40.50.10600">
    <property type="entry name" value="SpoIIaa-like domains"/>
    <property type="match status" value="1"/>
</dbReference>
<gene>
    <name evidence="1" type="ORF">EXU30_13515</name>
</gene>
<evidence type="ECO:0008006" key="3">
    <source>
        <dbReference type="Google" id="ProtNLM"/>
    </source>
</evidence>
<sequence>MPEAAHGEFTIQVTGNLICTKMTGSYNEAGATAYTQAVMEQVKRLNGKPFGIVADNRGVLGGTPEAYAVLDEYNVWMEDNNMHAKAVVFNAKIMATILKNQSPSMQAENIQMFTDLNQANRWIENKLEQIKA</sequence>
<accession>A0A411PJN7</accession>
<proteinExistence type="predicted"/>
<dbReference type="AlphaFoldDB" id="A0A411PJN7"/>
<organism evidence="1 2">
    <name type="scientific">Shewanella maritima</name>
    <dbReference type="NCBI Taxonomy" id="2520507"/>
    <lineage>
        <taxon>Bacteria</taxon>
        <taxon>Pseudomonadati</taxon>
        <taxon>Pseudomonadota</taxon>
        <taxon>Gammaproteobacteria</taxon>
        <taxon>Alteromonadales</taxon>
        <taxon>Shewanellaceae</taxon>
        <taxon>Shewanella</taxon>
    </lineage>
</organism>
<dbReference type="RefSeq" id="WP_130600875.1">
    <property type="nucleotide sequence ID" value="NZ_CP036200.1"/>
</dbReference>
<keyword evidence="2" id="KW-1185">Reference proteome</keyword>
<evidence type="ECO:0000313" key="2">
    <source>
        <dbReference type="Proteomes" id="UP000291106"/>
    </source>
</evidence>